<feature type="region of interest" description="Disordered" evidence="1">
    <location>
        <begin position="203"/>
        <end position="226"/>
    </location>
</feature>
<proteinExistence type="predicted"/>
<organism evidence="2 3">
    <name type="scientific">Wallemia mellicola</name>
    <dbReference type="NCBI Taxonomy" id="1708541"/>
    <lineage>
        <taxon>Eukaryota</taxon>
        <taxon>Fungi</taxon>
        <taxon>Dikarya</taxon>
        <taxon>Basidiomycota</taxon>
        <taxon>Wallemiomycotina</taxon>
        <taxon>Wallemiomycetes</taxon>
        <taxon>Wallemiales</taxon>
        <taxon>Wallemiaceae</taxon>
        <taxon>Wallemia</taxon>
    </lineage>
</organism>
<dbReference type="Proteomes" id="UP000307169">
    <property type="component" value="Unassembled WGS sequence"/>
</dbReference>
<protein>
    <submittedName>
        <fullName evidence="2">Uncharacterized protein</fullName>
    </submittedName>
</protein>
<dbReference type="InterPro" id="IPR012337">
    <property type="entry name" value="RNaseH-like_sf"/>
</dbReference>
<name>A0A4T0NZE9_9BASI</name>
<evidence type="ECO:0000313" key="2">
    <source>
        <dbReference type="EMBL" id="TIC03101.1"/>
    </source>
</evidence>
<dbReference type="EMBL" id="SPRH01000008">
    <property type="protein sequence ID" value="TIC03101.1"/>
    <property type="molecule type" value="Genomic_DNA"/>
</dbReference>
<dbReference type="SUPFAM" id="SSF53098">
    <property type="entry name" value="Ribonuclease H-like"/>
    <property type="match status" value="1"/>
</dbReference>
<gene>
    <name evidence="2" type="ORF">E3Q17_01062</name>
</gene>
<accession>A0A4T0NZE9</accession>
<comment type="caution">
    <text evidence="2">The sequence shown here is derived from an EMBL/GenBank/DDBJ whole genome shotgun (WGS) entry which is preliminary data.</text>
</comment>
<reference evidence="2 3" key="1">
    <citation type="submission" date="2019-03" db="EMBL/GenBank/DDBJ databases">
        <title>Sequencing 25 genomes of Wallemia mellicola.</title>
        <authorList>
            <person name="Gostincar C."/>
        </authorList>
    </citation>
    <scope>NUCLEOTIDE SEQUENCE [LARGE SCALE GENOMIC DNA]</scope>
    <source>
        <strain evidence="2 3">EXF-1262</strain>
    </source>
</reference>
<evidence type="ECO:0000313" key="3">
    <source>
        <dbReference type="Proteomes" id="UP000307169"/>
    </source>
</evidence>
<dbReference type="AlphaFoldDB" id="A0A4T0NZE9"/>
<evidence type="ECO:0000256" key="1">
    <source>
        <dbReference type="SAM" id="MobiDB-lite"/>
    </source>
</evidence>
<sequence>MDNQPFETVLGKLQFIDINDHSYDSIITIKFWFLNLKAAEEGNDLVTENKLDILEVVSDLYPDFALPAMYYVMCIRETFRQRTSRLPVTPEILEIHHDIEAEKLERSRQSSLNWMNNAFINDSQPDLSFVEQLVNDYEGFYRQRPLIPQLPRTFHRTSDRQRKVEVDKRLRFIEQFIEQNEDKVDKVETRHILRNSLEQNENREDLIKSKPALRNSQRNESQEEKKERALKDYMLTNDFSEHHDIIISLKSRSISTEHLNASEYLVHVAKEYADRVRKSYQTQLWQNDSNIILSIDSWKLKDSKHDIMTIHSTQLGTDESRLVHTCMKDGRNDILNSISRPSKANVTTLVVDHSSSFPYVKHSYDILLQDVLSAYNSAFVACLSAAKLDGVVDTLIKLVKTLHKSKLINHVLKKLLEVRKQDLPKKPSHWRYFGVFHSATQVLHVLETILMIGESKSAKVRQIFDNKIGQLLKANLEKFILGLHFITRVFSPFDFGFEMLESPKLRLDQVHTLYCWTIQTMADLMRSQSKLELTWSFDAPLILSAFAENYRWLRTINNVKTSINPPFNTQDIDLHWLALFLNPNMQLSDFQAPFADDLTRSLRGRLSPSSSSNYFFSISEAIKNIYIATHQNISNEDTANVQYTINSDLYRYISKSGEFARSEGTDPFVWWSEPSRSKSPLAFVGAQLLGTRPTTMTAKRYNNTLRWSIDEPSETADSDSICEKLLLREYFNDEENVPDISGDFSTAERTQFIPTTVLDAKVNISKGNGTDYTLEHTSTDFEPSKLLEEVAAELCMNTDYIETFLEP</sequence>